<feature type="transmembrane region" description="Helical" evidence="6">
    <location>
        <begin position="47"/>
        <end position="71"/>
    </location>
</feature>
<keyword evidence="3 6" id="KW-1133">Transmembrane helix</keyword>
<dbReference type="InterPro" id="IPR036938">
    <property type="entry name" value="PAP2/HPO_sf"/>
</dbReference>
<keyword evidence="10" id="KW-1185">Reference proteome</keyword>
<dbReference type="GO" id="GO:0030148">
    <property type="term" value="P:sphingolipid biosynthetic process"/>
    <property type="evidence" value="ECO:0007669"/>
    <property type="project" value="TreeGrafter"/>
</dbReference>
<sequence length="443" mass="49234">MSPILLYLVGLALIFLFVPMAMGKLKPRTVLHLVQHCHAVLLNGKSHLRWFGGLLFGILPPVVWTLSFKMARKLPNEWRPQIRTLLLPQLESLLLSPGGVAVFTLALLLPVLYLRRKVQDPRPIYLLLLYPAWIKALNAVALGTTWTDFQDVLAWVFYGVLHFASPFLMGWWAWGFAPTGAAQAFGWALGLQNLSGLCIHLAFPNAAPWYKDTYDATVVPDYFFPGSAAGLVRVDAVLGTHLYTKAFRKSPVVFGALPSLHAATAMCIACFVVRYGGKAGAAFALMYTSLMFWSTQYLHHHYAVDLVAGSAISLAYFWLISRIALRRIDDSFVRDATTRGIDRLLCRPAPHANDDDRVAREDLEAARPSGQWSVSPGQAPARQVTRGRFFGQKSLDPVPEKEEGSQEKLELVERSSGSSHTDSGSDDSRRNSSEHLSIAYKQR</sequence>
<organism evidence="9 10">
    <name type="scientific">Ceraceosorus bombacis</name>
    <dbReference type="NCBI Taxonomy" id="401625"/>
    <lineage>
        <taxon>Eukaryota</taxon>
        <taxon>Fungi</taxon>
        <taxon>Dikarya</taxon>
        <taxon>Basidiomycota</taxon>
        <taxon>Ustilaginomycotina</taxon>
        <taxon>Exobasidiomycetes</taxon>
        <taxon>Ceraceosorales</taxon>
        <taxon>Ceraceosoraceae</taxon>
        <taxon>Ceraceosorus</taxon>
    </lineage>
</organism>
<feature type="chain" id="PRO_5006059262" description="Inositolphosphotransferase Aur1/Ipt1 domain-containing protein" evidence="7">
    <location>
        <begin position="24"/>
        <end position="443"/>
    </location>
</feature>
<feature type="transmembrane region" description="Helical" evidence="6">
    <location>
        <begin position="280"/>
        <end position="300"/>
    </location>
</feature>
<evidence type="ECO:0000313" key="10">
    <source>
        <dbReference type="Proteomes" id="UP000054845"/>
    </source>
</evidence>
<dbReference type="EMBL" id="CCYA01000118">
    <property type="protein sequence ID" value="CEH12164.1"/>
    <property type="molecule type" value="Genomic_DNA"/>
</dbReference>
<protein>
    <recommendedName>
        <fullName evidence="8">Inositolphosphotransferase Aur1/Ipt1 domain-containing protein</fullName>
    </recommendedName>
</protein>
<evidence type="ECO:0000256" key="5">
    <source>
        <dbReference type="SAM" id="MobiDB-lite"/>
    </source>
</evidence>
<dbReference type="OrthoDB" id="5784at2759"/>
<dbReference type="Pfam" id="PF14378">
    <property type="entry name" value="PAP2_3"/>
    <property type="match status" value="1"/>
</dbReference>
<dbReference type="Proteomes" id="UP000054845">
    <property type="component" value="Unassembled WGS sequence"/>
</dbReference>
<dbReference type="SUPFAM" id="SSF48317">
    <property type="entry name" value="Acid phosphatase/Vanadium-dependent haloperoxidase"/>
    <property type="match status" value="1"/>
</dbReference>
<dbReference type="GO" id="GO:0006676">
    <property type="term" value="P:mannosyl diphosphorylinositol ceramide metabolic process"/>
    <property type="evidence" value="ECO:0007669"/>
    <property type="project" value="TreeGrafter"/>
</dbReference>
<name>A0A0P1B886_9BASI</name>
<dbReference type="PANTHER" id="PTHR31310">
    <property type="match status" value="1"/>
</dbReference>
<dbReference type="STRING" id="401625.A0A0P1B886"/>
<keyword evidence="4 6" id="KW-0472">Membrane</keyword>
<feature type="signal peptide" evidence="7">
    <location>
        <begin position="1"/>
        <end position="23"/>
    </location>
</feature>
<evidence type="ECO:0000256" key="2">
    <source>
        <dbReference type="ARBA" id="ARBA00022692"/>
    </source>
</evidence>
<feature type="region of interest" description="Disordered" evidence="5">
    <location>
        <begin position="390"/>
        <end position="443"/>
    </location>
</feature>
<comment type="subcellular location">
    <subcellularLocation>
        <location evidence="1">Membrane</location>
        <topology evidence="1">Multi-pass membrane protein</topology>
    </subcellularLocation>
</comment>
<reference evidence="9 10" key="1">
    <citation type="submission" date="2014-09" db="EMBL/GenBank/DDBJ databases">
        <authorList>
            <person name="Magalhaes I.L.F."/>
            <person name="Oliveira U."/>
            <person name="Santos F.R."/>
            <person name="Vidigal T.H.D.A."/>
            <person name="Brescovit A.D."/>
            <person name="Santos A.J."/>
        </authorList>
    </citation>
    <scope>NUCLEOTIDE SEQUENCE [LARGE SCALE GENOMIC DNA]</scope>
</reference>
<feature type="domain" description="Inositolphosphotransferase Aur1/Ipt1" evidence="8">
    <location>
        <begin position="132"/>
        <end position="319"/>
    </location>
</feature>
<feature type="compositionally biased region" description="Basic and acidic residues" evidence="5">
    <location>
        <begin position="398"/>
        <end position="413"/>
    </location>
</feature>
<evidence type="ECO:0000256" key="3">
    <source>
        <dbReference type="ARBA" id="ARBA00022989"/>
    </source>
</evidence>
<accession>A0A0P1B886</accession>
<dbReference type="GO" id="GO:0070916">
    <property type="term" value="C:inositol phosphoceramide synthase complex"/>
    <property type="evidence" value="ECO:0007669"/>
    <property type="project" value="TreeGrafter"/>
</dbReference>
<evidence type="ECO:0000259" key="8">
    <source>
        <dbReference type="Pfam" id="PF14378"/>
    </source>
</evidence>
<keyword evidence="7" id="KW-0732">Signal</keyword>
<dbReference type="InterPro" id="IPR026841">
    <property type="entry name" value="Aur1/Ipt1"/>
</dbReference>
<dbReference type="AlphaFoldDB" id="A0A0P1B886"/>
<feature type="transmembrane region" description="Helical" evidence="6">
    <location>
        <begin position="306"/>
        <end position="325"/>
    </location>
</feature>
<dbReference type="InterPro" id="IPR052185">
    <property type="entry name" value="IPC_Synthase-Related"/>
</dbReference>
<evidence type="ECO:0000256" key="4">
    <source>
        <dbReference type="ARBA" id="ARBA00023136"/>
    </source>
</evidence>
<feature type="transmembrane region" description="Helical" evidence="6">
    <location>
        <begin position="152"/>
        <end position="174"/>
    </location>
</feature>
<dbReference type="Gene3D" id="1.20.144.10">
    <property type="entry name" value="Phosphatidic acid phosphatase type 2/haloperoxidase"/>
    <property type="match status" value="1"/>
</dbReference>
<evidence type="ECO:0000256" key="7">
    <source>
        <dbReference type="SAM" id="SignalP"/>
    </source>
</evidence>
<evidence type="ECO:0000256" key="1">
    <source>
        <dbReference type="ARBA" id="ARBA00004141"/>
    </source>
</evidence>
<dbReference type="CDD" id="cd03386">
    <property type="entry name" value="PAP2_Aur1_like"/>
    <property type="match status" value="1"/>
</dbReference>
<dbReference type="GO" id="GO:0016020">
    <property type="term" value="C:membrane"/>
    <property type="evidence" value="ECO:0007669"/>
    <property type="project" value="UniProtKB-SubCell"/>
</dbReference>
<keyword evidence="2 6" id="KW-0812">Transmembrane</keyword>
<evidence type="ECO:0000313" key="9">
    <source>
        <dbReference type="EMBL" id="CEH12164.1"/>
    </source>
</evidence>
<feature type="transmembrane region" description="Helical" evidence="6">
    <location>
        <begin position="92"/>
        <end position="112"/>
    </location>
</feature>
<feature type="transmembrane region" description="Helical" evidence="6">
    <location>
        <begin position="124"/>
        <end position="145"/>
    </location>
</feature>
<proteinExistence type="predicted"/>
<dbReference type="PANTHER" id="PTHR31310:SF8">
    <property type="entry name" value="INOSITOLPHOSPHOTRANSFERASE 1"/>
    <property type="match status" value="1"/>
</dbReference>
<evidence type="ECO:0000256" key="6">
    <source>
        <dbReference type="SAM" id="Phobius"/>
    </source>
</evidence>